<dbReference type="SUPFAM" id="SSF52540">
    <property type="entry name" value="P-loop containing nucleoside triphosphate hydrolases"/>
    <property type="match status" value="1"/>
</dbReference>
<accession>A0A8J8P167</accession>
<proteinExistence type="predicted"/>
<dbReference type="GO" id="GO:0005525">
    <property type="term" value="F:GTP binding"/>
    <property type="evidence" value="ECO:0007669"/>
    <property type="project" value="InterPro"/>
</dbReference>
<dbReference type="Pfam" id="PF00071">
    <property type="entry name" value="Ras"/>
    <property type="match status" value="1"/>
</dbReference>
<dbReference type="GO" id="GO:0003924">
    <property type="term" value="F:GTPase activity"/>
    <property type="evidence" value="ECO:0007669"/>
    <property type="project" value="InterPro"/>
</dbReference>
<dbReference type="PANTHER" id="PTHR47978">
    <property type="match status" value="1"/>
</dbReference>
<dbReference type="EMBL" id="RRYP01001874">
    <property type="protein sequence ID" value="TNV85388.1"/>
    <property type="molecule type" value="Genomic_DNA"/>
</dbReference>
<evidence type="ECO:0000313" key="3">
    <source>
        <dbReference type="Proteomes" id="UP000785679"/>
    </source>
</evidence>
<dbReference type="Gene3D" id="3.40.50.300">
    <property type="entry name" value="P-loop containing nucleotide triphosphate hydrolases"/>
    <property type="match status" value="1"/>
</dbReference>
<evidence type="ECO:0000313" key="2">
    <source>
        <dbReference type="EMBL" id="TNV85388.1"/>
    </source>
</evidence>
<reference evidence="2" key="1">
    <citation type="submission" date="2019-06" db="EMBL/GenBank/DDBJ databases">
        <authorList>
            <person name="Zheng W."/>
        </authorList>
    </citation>
    <scope>NUCLEOTIDE SEQUENCE</scope>
    <source>
        <strain evidence="2">QDHG01</strain>
    </source>
</reference>
<sequence length="787" mass="91221">MLFIDQQFENPQQEIVFPISILGDPGVGCTSFIKALCQSSDKENGSASDLNSGFTAQNVLTTFGFKSNCTIKFEFATQKLFNSGVYGTIILYDITNYESFLRLKQIQRDLKSAEFGYLIGTKSDLESSRQVMTSEANEYAIEQGLLFSEVSSFKRKNIEMVLKMIKSRVSKAISEGRVKAENRIRPFQERRISPLPTVEANTRIPSTKNLDTAQFLENASNYEPKDIAEFQGQDEDLFYNKRQLLSSILQSNFYKSSDKLISEDLERKKLDFDENHQAKDEEDYEDMKLLETLEKRFSQLDQEQEGKNILSELQRAMEKYNDFDYPYTPQPKVSLNEEGKLLKVEQIDRDIKKTEETLKSVNQRFNLIKLAQPSNFKGDLPRQQLTPNTSLRVKSRNAIDNRQVGIPVFETTLYKPSHEQRASFTKTPIKTQNMTYNSRTSRNPSNNIPEAFTQKETKQQQLVTTSTYKSQTREIHHKDKPLMQVRIKLRQEQFVLANVYKDDTPITVAERVLRNGKLLHIKDLKEKKQILANLVEQQINDYIQNFRLQVDKDFKASIKKKQHQEQNLREKRLHMASQQSIDSLNTAKRQQIKEEKRERILGRLSILLGNSKKGDILVREGDSLQQLAKNFVASYGLKREFIQSILSSLEQLVQNNKSKPLNKHAMSQSQSSYEEQELNIPAVEANQSHHMQMHHNQSFSSFQNQTEVSQYIKKQPNIRVEEAKEILFRLNFELGEGKSAKLTVKQGDDFMQLARQFVLEHSLEYEAVEKVYGLIEQTYKVHLEKQQ</sequence>
<keyword evidence="3" id="KW-1185">Reference proteome</keyword>
<dbReference type="SMART" id="SM00175">
    <property type="entry name" value="RAB"/>
    <property type="match status" value="1"/>
</dbReference>
<dbReference type="SMART" id="SM00173">
    <property type="entry name" value="RAS"/>
    <property type="match status" value="1"/>
</dbReference>
<dbReference type="InterPro" id="IPR001806">
    <property type="entry name" value="Small_GTPase"/>
</dbReference>
<dbReference type="OrthoDB" id="10260869at2759"/>
<comment type="caution">
    <text evidence="2">The sequence shown here is derived from an EMBL/GenBank/DDBJ whole genome shotgun (WGS) entry which is preliminary data.</text>
</comment>
<dbReference type="PROSITE" id="PS51419">
    <property type="entry name" value="RAB"/>
    <property type="match status" value="1"/>
</dbReference>
<keyword evidence="1" id="KW-0547">Nucleotide-binding</keyword>
<gene>
    <name evidence="2" type="ORF">FGO68_gene11856</name>
</gene>
<dbReference type="InterPro" id="IPR027417">
    <property type="entry name" value="P-loop_NTPase"/>
</dbReference>
<organism evidence="2 3">
    <name type="scientific">Halteria grandinella</name>
    <dbReference type="NCBI Taxonomy" id="5974"/>
    <lineage>
        <taxon>Eukaryota</taxon>
        <taxon>Sar</taxon>
        <taxon>Alveolata</taxon>
        <taxon>Ciliophora</taxon>
        <taxon>Intramacronucleata</taxon>
        <taxon>Spirotrichea</taxon>
        <taxon>Stichotrichia</taxon>
        <taxon>Sporadotrichida</taxon>
        <taxon>Halteriidae</taxon>
        <taxon>Halteria</taxon>
    </lineage>
</organism>
<evidence type="ECO:0000256" key="1">
    <source>
        <dbReference type="ARBA" id="ARBA00022741"/>
    </source>
</evidence>
<name>A0A8J8P167_HALGN</name>
<dbReference type="AlphaFoldDB" id="A0A8J8P167"/>
<protein>
    <submittedName>
        <fullName evidence="2">Uncharacterized protein</fullName>
    </submittedName>
</protein>
<dbReference type="Proteomes" id="UP000785679">
    <property type="component" value="Unassembled WGS sequence"/>
</dbReference>